<evidence type="ECO:0000256" key="3">
    <source>
        <dbReference type="ARBA" id="ARBA00022676"/>
    </source>
</evidence>
<evidence type="ECO:0000256" key="5">
    <source>
        <dbReference type="ARBA" id="ARBA00022842"/>
    </source>
</evidence>
<dbReference type="PANTHER" id="PTHR48090:SF10">
    <property type="entry name" value="GLUCOSYL-3-PHOSPHOGLYCERATE SYNTHASE"/>
    <property type="match status" value="1"/>
</dbReference>
<comment type="catalytic activity">
    <reaction evidence="8">
        <text>(2R)-3-phosphoglycerate + UDP-alpha-D-glucose = (2R)-2-O-(alpha-D-glucopyranosyl)-3-phospho-glycerate + UDP + H(+)</text>
        <dbReference type="Rhea" id="RHEA:31319"/>
        <dbReference type="ChEBI" id="CHEBI:15378"/>
        <dbReference type="ChEBI" id="CHEBI:58223"/>
        <dbReference type="ChEBI" id="CHEBI:58272"/>
        <dbReference type="ChEBI" id="CHEBI:58885"/>
        <dbReference type="ChEBI" id="CHEBI:62600"/>
        <dbReference type="EC" id="2.4.1.266"/>
    </reaction>
    <physiologicalReaction direction="left-to-right" evidence="8">
        <dbReference type="Rhea" id="RHEA:31320"/>
    </physiologicalReaction>
</comment>
<dbReference type="EMBL" id="LGHJ01000029">
    <property type="protein sequence ID" value="KPL70836.1"/>
    <property type="molecule type" value="Genomic_DNA"/>
</dbReference>
<reference evidence="11 12" key="1">
    <citation type="submission" date="2015-07" db="EMBL/GenBank/DDBJ databases">
        <title>Draft genome of Bellilinea caldifistulae DSM 17877.</title>
        <authorList>
            <person name="Hemp J."/>
            <person name="Ward L.M."/>
            <person name="Pace L.A."/>
            <person name="Fischer W.W."/>
        </authorList>
    </citation>
    <scope>NUCLEOTIDE SEQUENCE [LARGE SCALE GENOMIC DNA]</scope>
    <source>
        <strain evidence="11 12">GOMI-1</strain>
    </source>
</reference>
<dbReference type="GO" id="GO:0016757">
    <property type="term" value="F:glycosyltransferase activity"/>
    <property type="evidence" value="ECO:0007669"/>
    <property type="project" value="UniProtKB-KW"/>
</dbReference>
<dbReference type="InterPro" id="IPR029044">
    <property type="entry name" value="Nucleotide-diphossugar_trans"/>
</dbReference>
<comment type="caution">
    <text evidence="11">The sequence shown here is derived from an EMBL/GenBank/DDBJ whole genome shotgun (WGS) entry which is preliminary data.</text>
</comment>
<organism evidence="11 12">
    <name type="scientific">Bellilinea caldifistulae</name>
    <dbReference type="NCBI Taxonomy" id="360411"/>
    <lineage>
        <taxon>Bacteria</taxon>
        <taxon>Bacillati</taxon>
        <taxon>Chloroflexota</taxon>
        <taxon>Anaerolineae</taxon>
        <taxon>Anaerolineales</taxon>
        <taxon>Anaerolineaceae</taxon>
        <taxon>Bellilinea</taxon>
    </lineage>
</organism>
<dbReference type="AlphaFoldDB" id="A0A0P6X745"/>
<comment type="similarity">
    <text evidence="2">Belongs to the glycosyltransferase 2 family.</text>
</comment>
<comment type="catalytic activity">
    <reaction evidence="9">
        <text>an NDP-alpha-D-glucose + (2R)-3-phosphoglycerate = (2R)-2-O-(alpha-D-glucopyranosyl)-3-phospho-glycerate + a ribonucleoside 5'-diphosphate + H(+)</text>
        <dbReference type="Rhea" id="RHEA:47244"/>
        <dbReference type="ChEBI" id="CHEBI:15378"/>
        <dbReference type="ChEBI" id="CHEBI:57930"/>
        <dbReference type="ChEBI" id="CHEBI:58272"/>
        <dbReference type="ChEBI" id="CHEBI:62600"/>
        <dbReference type="ChEBI" id="CHEBI:76533"/>
        <dbReference type="EC" id="2.4.1.266"/>
    </reaction>
    <physiologicalReaction direction="left-to-right" evidence="9">
        <dbReference type="Rhea" id="RHEA:47245"/>
    </physiologicalReaction>
</comment>
<dbReference type="Gene3D" id="3.90.550.10">
    <property type="entry name" value="Spore Coat Polysaccharide Biosynthesis Protein SpsA, Chain A"/>
    <property type="match status" value="1"/>
</dbReference>
<evidence type="ECO:0000313" key="12">
    <source>
        <dbReference type="Proteomes" id="UP000050514"/>
    </source>
</evidence>
<keyword evidence="5" id="KW-0460">Magnesium</keyword>
<evidence type="ECO:0000256" key="6">
    <source>
        <dbReference type="ARBA" id="ARBA00039022"/>
    </source>
</evidence>
<gene>
    <name evidence="11" type="ORF">AC812_16940</name>
</gene>
<evidence type="ECO:0000256" key="2">
    <source>
        <dbReference type="ARBA" id="ARBA00006739"/>
    </source>
</evidence>
<evidence type="ECO:0000256" key="9">
    <source>
        <dbReference type="ARBA" id="ARBA00048997"/>
    </source>
</evidence>
<proteinExistence type="inferred from homology"/>
<evidence type="ECO:0000256" key="7">
    <source>
        <dbReference type="ARBA" id="ARBA00040894"/>
    </source>
</evidence>
<dbReference type="Proteomes" id="UP000050514">
    <property type="component" value="Unassembled WGS sequence"/>
</dbReference>
<keyword evidence="4" id="KW-0808">Transferase</keyword>
<accession>A0A0P6X745</accession>
<evidence type="ECO:0000256" key="1">
    <source>
        <dbReference type="ARBA" id="ARBA00001946"/>
    </source>
</evidence>
<dbReference type="NCBIfam" id="NF010496">
    <property type="entry name" value="PRK13915.1"/>
    <property type="match status" value="1"/>
</dbReference>
<keyword evidence="12" id="KW-1185">Reference proteome</keyword>
<keyword evidence="3" id="KW-0328">Glycosyltransferase</keyword>
<dbReference type="Pfam" id="PF00535">
    <property type="entry name" value="Glycos_transf_2"/>
    <property type="match status" value="1"/>
</dbReference>
<dbReference type="PATRIC" id="fig|360411.5.peg.1182"/>
<dbReference type="STRING" id="360411.AC812_16940"/>
<name>A0A0P6X745_9CHLR</name>
<dbReference type="EC" id="2.4.1.266" evidence="6"/>
<feature type="domain" description="Glycosyltransferase 2-like" evidence="10">
    <location>
        <begin position="37"/>
        <end position="173"/>
    </location>
</feature>
<dbReference type="PANTHER" id="PTHR48090">
    <property type="entry name" value="UNDECAPRENYL-PHOSPHATE 4-DEOXY-4-FORMAMIDO-L-ARABINOSE TRANSFERASE-RELATED"/>
    <property type="match status" value="1"/>
</dbReference>
<dbReference type="InterPro" id="IPR050256">
    <property type="entry name" value="Glycosyltransferase_2"/>
</dbReference>
<evidence type="ECO:0000259" key="10">
    <source>
        <dbReference type="Pfam" id="PF00535"/>
    </source>
</evidence>
<protein>
    <recommendedName>
        <fullName evidence="7">Glucosyl-3-phosphoglycerate synthase</fullName>
        <ecNumber evidence="6">2.4.1.266</ecNumber>
    </recommendedName>
</protein>
<evidence type="ECO:0000256" key="4">
    <source>
        <dbReference type="ARBA" id="ARBA00022679"/>
    </source>
</evidence>
<comment type="cofactor">
    <cofactor evidence="1">
        <name>Mg(2+)</name>
        <dbReference type="ChEBI" id="CHEBI:18420"/>
    </cofactor>
</comment>
<evidence type="ECO:0000313" key="11">
    <source>
        <dbReference type="EMBL" id="KPL70836.1"/>
    </source>
</evidence>
<sequence>MSILVDKWFAENTFHASEFDHIADLVRLKEEQGLTISLALPALNEEETVGNVIGTIRKSLVEKYPLLDEIVLMDSNSTDRTREIAESLGIPVYIHQQVLPQYGAREGKGEALWKSLYVTSSDIIIWIDSDIVNIHPRFVYGVVGPLLLNKNIHFVKGFYQRPLKTGRRVQSTGGGRVTELTARPLLNLFYPELSGVIQPLSGEYGGRRKVLETLTFFTGYGVETGLLIDVFEKFGLSAIAQVDLLERIHHNQSLTALSKMSFVIIQAVLKKLEERFKQPLFEDINRSMKIVQYEGGNYYLEVKEIIEQDRPPMITLPEYRAKFYLNKETEITG</sequence>
<dbReference type="SUPFAM" id="SSF53448">
    <property type="entry name" value="Nucleotide-diphospho-sugar transferases"/>
    <property type="match status" value="1"/>
</dbReference>
<dbReference type="InterPro" id="IPR001173">
    <property type="entry name" value="Glyco_trans_2-like"/>
</dbReference>
<evidence type="ECO:0000256" key="8">
    <source>
        <dbReference type="ARBA" id="ARBA00048689"/>
    </source>
</evidence>